<proteinExistence type="inferred from homology"/>
<keyword evidence="9" id="KW-1185">Reference proteome</keyword>
<dbReference type="InterPro" id="IPR023395">
    <property type="entry name" value="MCP_dom_sf"/>
</dbReference>
<feature type="repeat" description="Solcar" evidence="6">
    <location>
        <begin position="123"/>
        <end position="203"/>
    </location>
</feature>
<evidence type="ECO:0000256" key="7">
    <source>
        <dbReference type="RuleBase" id="RU000488"/>
    </source>
</evidence>
<feature type="repeat" description="Solcar" evidence="6">
    <location>
        <begin position="338"/>
        <end position="427"/>
    </location>
</feature>
<dbReference type="AlphaFoldDB" id="A0A2P6V4N6"/>
<gene>
    <name evidence="8" type="ORF">C2E20_7427</name>
</gene>
<dbReference type="GO" id="GO:0055085">
    <property type="term" value="P:transmembrane transport"/>
    <property type="evidence" value="ECO:0007669"/>
    <property type="project" value="InterPro"/>
</dbReference>
<dbReference type="PROSITE" id="PS50920">
    <property type="entry name" value="SOLCAR"/>
    <property type="match status" value="3"/>
</dbReference>
<protein>
    <submittedName>
        <fullName evidence="8">Mitochondrial carrier</fullName>
    </submittedName>
</protein>
<dbReference type="PANTHER" id="PTHR24089">
    <property type="entry name" value="SOLUTE CARRIER FAMILY 25"/>
    <property type="match status" value="1"/>
</dbReference>
<evidence type="ECO:0000313" key="8">
    <source>
        <dbReference type="EMBL" id="PSC69039.1"/>
    </source>
</evidence>
<comment type="caution">
    <text evidence="8">The sequence shown here is derived from an EMBL/GenBank/DDBJ whole genome shotgun (WGS) entry which is preliminary data.</text>
</comment>
<keyword evidence="4" id="KW-0677">Repeat</keyword>
<dbReference type="InterPro" id="IPR002067">
    <property type="entry name" value="MCP"/>
</dbReference>
<keyword evidence="5 6" id="KW-0472">Membrane</keyword>
<dbReference type="PRINTS" id="PR00926">
    <property type="entry name" value="MITOCARRIER"/>
</dbReference>
<sequence>MEWDLSAERSLRPAAGRMMIGSPQGLRLRGASRRATSSGRLCASITANSVAVLGSPPVAALAAEARHSLLVAAAAAHKLLLVTRGSTVQLRRRRRCSQPKVVCTATTTATAASASSAAPATAGRSMQQFLAGGAAGAVSKTMVAPLERISTLLMADSKLFASTGAAARHAWKDGLYRGHAATLLKIFPASAIQFAVFNGLKDRILSGKLQRGVAAAAAPTAAGGASAAAQQQQQRQQQQHMSELENHERLLAGAAAGAAAACACYPLESMRTMMSVAGGVRGSLLQVGRKVVAAHGVGALYKGFRTALLGDVLGNSLGFTAYEMGTRIYRDSHGGAAPPPHLRGVIGACSAACVMTLTLPLEVVRRRLQIQGLAGRPVLYRGALDCVRQVLRTQGIAGFYSASLPCYLKVAPSIGCMYMLYEVFSTLLAEHAPAQPALAAAASGAK</sequence>
<comment type="similarity">
    <text evidence="7">Belongs to the mitochondrial carrier (TC 2.A.29) family.</text>
</comment>
<evidence type="ECO:0000313" key="9">
    <source>
        <dbReference type="Proteomes" id="UP000239649"/>
    </source>
</evidence>
<feature type="repeat" description="Solcar" evidence="6">
    <location>
        <begin position="244"/>
        <end position="328"/>
    </location>
</feature>
<accession>A0A2P6V4N6</accession>
<dbReference type="STRING" id="554055.A0A2P6V4N6"/>
<dbReference type="Pfam" id="PF00153">
    <property type="entry name" value="Mito_carr"/>
    <property type="match status" value="3"/>
</dbReference>
<dbReference type="Gene3D" id="1.50.40.10">
    <property type="entry name" value="Mitochondrial carrier domain"/>
    <property type="match status" value="1"/>
</dbReference>
<dbReference type="OrthoDB" id="270584at2759"/>
<name>A0A2P6V4N6_9CHLO</name>
<organism evidence="8 9">
    <name type="scientific">Micractinium conductrix</name>
    <dbReference type="NCBI Taxonomy" id="554055"/>
    <lineage>
        <taxon>Eukaryota</taxon>
        <taxon>Viridiplantae</taxon>
        <taxon>Chlorophyta</taxon>
        <taxon>core chlorophytes</taxon>
        <taxon>Trebouxiophyceae</taxon>
        <taxon>Chlorellales</taxon>
        <taxon>Chlorellaceae</taxon>
        <taxon>Chlorella clade</taxon>
        <taxon>Micractinium</taxon>
    </lineage>
</organism>
<keyword evidence="3 6" id="KW-0812">Transmembrane</keyword>
<evidence type="ECO:0000256" key="3">
    <source>
        <dbReference type="ARBA" id="ARBA00022692"/>
    </source>
</evidence>
<comment type="subcellular location">
    <subcellularLocation>
        <location evidence="1">Membrane</location>
        <topology evidence="1">Multi-pass membrane protein</topology>
    </subcellularLocation>
</comment>
<keyword evidence="2 7" id="KW-0813">Transport</keyword>
<dbReference type="Proteomes" id="UP000239649">
    <property type="component" value="Unassembled WGS sequence"/>
</dbReference>
<dbReference type="InterPro" id="IPR018108">
    <property type="entry name" value="MCP_transmembrane"/>
</dbReference>
<reference evidence="8 9" key="1">
    <citation type="journal article" date="2018" name="Plant J.">
        <title>Genome sequences of Chlorella sorokiniana UTEX 1602 and Micractinium conductrix SAG 241.80: implications to maltose excretion by a green alga.</title>
        <authorList>
            <person name="Arriola M.B."/>
            <person name="Velmurugan N."/>
            <person name="Zhang Y."/>
            <person name="Plunkett M.H."/>
            <person name="Hondzo H."/>
            <person name="Barney B.M."/>
        </authorList>
    </citation>
    <scope>NUCLEOTIDE SEQUENCE [LARGE SCALE GENOMIC DNA]</scope>
    <source>
        <strain evidence="8 9">SAG 241.80</strain>
    </source>
</reference>
<evidence type="ECO:0000256" key="1">
    <source>
        <dbReference type="ARBA" id="ARBA00004141"/>
    </source>
</evidence>
<dbReference type="EMBL" id="LHPF02000030">
    <property type="protein sequence ID" value="PSC69039.1"/>
    <property type="molecule type" value="Genomic_DNA"/>
</dbReference>
<dbReference type="SUPFAM" id="SSF103506">
    <property type="entry name" value="Mitochondrial carrier"/>
    <property type="match status" value="1"/>
</dbReference>
<evidence type="ECO:0000256" key="6">
    <source>
        <dbReference type="PROSITE-ProRule" id="PRU00282"/>
    </source>
</evidence>
<dbReference type="GO" id="GO:0016020">
    <property type="term" value="C:membrane"/>
    <property type="evidence" value="ECO:0007669"/>
    <property type="project" value="UniProtKB-SubCell"/>
</dbReference>
<evidence type="ECO:0000256" key="4">
    <source>
        <dbReference type="ARBA" id="ARBA00022737"/>
    </source>
</evidence>
<evidence type="ECO:0000256" key="5">
    <source>
        <dbReference type="ARBA" id="ARBA00023136"/>
    </source>
</evidence>
<evidence type="ECO:0000256" key="2">
    <source>
        <dbReference type="ARBA" id="ARBA00022448"/>
    </source>
</evidence>